<reference evidence="2 3" key="1">
    <citation type="submission" date="2015-08" db="EMBL/GenBank/DDBJ databases">
        <title>Whole genome sequence of Flavobacterium akiainvivens IK-1T, from decaying Wikstroemia oahuensis, an endemic Hawaiian shrub.</title>
        <authorList>
            <person name="Wan X."/>
            <person name="Hou S."/>
            <person name="Saito J."/>
            <person name="Donachie S."/>
        </authorList>
    </citation>
    <scope>NUCLEOTIDE SEQUENCE [LARGE SCALE GENOMIC DNA]</scope>
    <source>
        <strain evidence="2 3">IK-1</strain>
    </source>
</reference>
<dbReference type="Proteomes" id="UP000037755">
    <property type="component" value="Unassembled WGS sequence"/>
</dbReference>
<evidence type="ECO:0000259" key="1">
    <source>
        <dbReference type="Pfam" id="PF14289"/>
    </source>
</evidence>
<dbReference type="OrthoDB" id="1143206at2"/>
<evidence type="ECO:0000313" key="3">
    <source>
        <dbReference type="Proteomes" id="UP000037755"/>
    </source>
</evidence>
<proteinExistence type="predicted"/>
<dbReference type="AlphaFoldDB" id="A0A0M8MHF6"/>
<name>A0A0M8MHF6_9FLAO</name>
<gene>
    <name evidence="2" type="ORF">AM493_09845</name>
</gene>
<dbReference type="STRING" id="1202724.AM493_09845"/>
<dbReference type="InterPro" id="IPR025380">
    <property type="entry name" value="DUF4369"/>
</dbReference>
<evidence type="ECO:0000313" key="2">
    <source>
        <dbReference type="EMBL" id="KOS06301.1"/>
    </source>
</evidence>
<comment type="caution">
    <text evidence="2">The sequence shown here is derived from an EMBL/GenBank/DDBJ whole genome shotgun (WGS) entry which is preliminary data.</text>
</comment>
<feature type="domain" description="DUF4369" evidence="1">
    <location>
        <begin position="30"/>
        <end position="129"/>
    </location>
</feature>
<accession>A0A0M8MHF6</accession>
<dbReference type="RefSeq" id="WP_054407799.1">
    <property type="nucleotide sequence ID" value="NZ_FOYA01000001.1"/>
</dbReference>
<protein>
    <recommendedName>
        <fullName evidence="1">DUF4369 domain-containing protein</fullName>
    </recommendedName>
</protein>
<dbReference type="Pfam" id="PF14289">
    <property type="entry name" value="DUF4369"/>
    <property type="match status" value="1"/>
</dbReference>
<organism evidence="2 3">
    <name type="scientific">Flavobacterium akiainvivens</name>
    <dbReference type="NCBI Taxonomy" id="1202724"/>
    <lineage>
        <taxon>Bacteria</taxon>
        <taxon>Pseudomonadati</taxon>
        <taxon>Bacteroidota</taxon>
        <taxon>Flavobacteriia</taxon>
        <taxon>Flavobacteriales</taxon>
        <taxon>Flavobacteriaceae</taxon>
        <taxon>Flavobacterium</taxon>
    </lineage>
</organism>
<keyword evidence="3" id="KW-1185">Reference proteome</keyword>
<dbReference type="EMBL" id="LIYD01000005">
    <property type="protein sequence ID" value="KOS06301.1"/>
    <property type="molecule type" value="Genomic_DNA"/>
</dbReference>
<dbReference type="PATRIC" id="fig|1202724.3.peg.2042"/>
<sequence>MKKLLLAVAAVLVLASCEKKEEAAPAGTNVHITGNVKGFKQGKLYLARENDSAYTVIDTITINGNSAFESHLKLDSPEMLYLFIDRVSTNSLDNKLQVFAEPGDIKIETTLEGFYANAKVTASENQKLWEEYLTHKKRLNDRKLDLIKEQYEADIKKNKAKSDSLAKKIDRNMVSMYLAAANFAVNHADKEIAPYLGVAEIPNINLKYLLMIDEKLTPKMKSSLYGKQLAKLIEFRKKNDPVVGKEPAVPSAK</sequence>
<dbReference type="PROSITE" id="PS51257">
    <property type="entry name" value="PROKAR_LIPOPROTEIN"/>
    <property type="match status" value="1"/>
</dbReference>